<comment type="caution">
    <text evidence="2">The sequence shown here is derived from an EMBL/GenBank/DDBJ whole genome shotgun (WGS) entry which is preliminary data.</text>
</comment>
<protein>
    <submittedName>
        <fullName evidence="2">DUF2306 domain-containing protein</fullName>
    </submittedName>
</protein>
<accession>A0A4Q1JWE7</accession>
<evidence type="ECO:0000313" key="3">
    <source>
        <dbReference type="Proteomes" id="UP000289784"/>
    </source>
</evidence>
<reference evidence="2 3" key="1">
    <citation type="submission" date="2019-01" db="EMBL/GenBank/DDBJ databases">
        <title>Pseudoxanthomonas composti sp. nov., isolated from compost.</title>
        <authorList>
            <person name="Yang G."/>
        </authorList>
    </citation>
    <scope>NUCLEOTIDE SEQUENCE [LARGE SCALE GENOMIC DNA]</scope>
    <source>
        <strain evidence="2 3">GSS15</strain>
    </source>
</reference>
<evidence type="ECO:0000256" key="1">
    <source>
        <dbReference type="SAM" id="Phobius"/>
    </source>
</evidence>
<keyword evidence="1" id="KW-1133">Transmembrane helix</keyword>
<feature type="transmembrane region" description="Helical" evidence="1">
    <location>
        <begin position="121"/>
        <end position="146"/>
    </location>
</feature>
<dbReference type="RefSeq" id="WP_129470880.1">
    <property type="nucleotide sequence ID" value="NZ_SAWZ01000004.1"/>
</dbReference>
<keyword evidence="1" id="KW-0472">Membrane</keyword>
<feature type="transmembrane region" description="Helical" evidence="1">
    <location>
        <begin position="14"/>
        <end position="40"/>
    </location>
</feature>
<feature type="transmembrane region" description="Helical" evidence="1">
    <location>
        <begin position="94"/>
        <end position="115"/>
    </location>
</feature>
<feature type="transmembrane region" description="Helical" evidence="1">
    <location>
        <begin position="188"/>
        <end position="211"/>
    </location>
</feature>
<dbReference type="OrthoDB" id="8759010at2"/>
<feature type="transmembrane region" description="Helical" evidence="1">
    <location>
        <begin position="60"/>
        <end position="82"/>
    </location>
</feature>
<dbReference type="EMBL" id="SAWZ01000004">
    <property type="protein sequence ID" value="RXR05968.1"/>
    <property type="molecule type" value="Genomic_DNA"/>
</dbReference>
<organism evidence="2 3">
    <name type="scientific">Pseudoxanthomonas composti</name>
    <dbReference type="NCBI Taxonomy" id="2137479"/>
    <lineage>
        <taxon>Bacteria</taxon>
        <taxon>Pseudomonadati</taxon>
        <taxon>Pseudomonadota</taxon>
        <taxon>Gammaproteobacteria</taxon>
        <taxon>Lysobacterales</taxon>
        <taxon>Lysobacteraceae</taxon>
        <taxon>Pseudoxanthomonas</taxon>
    </lineage>
</organism>
<feature type="transmembrane region" description="Helical" evidence="1">
    <location>
        <begin position="158"/>
        <end position="182"/>
    </location>
</feature>
<sequence length="224" mass="24033">MAVPLRTDGKGKHFAPVLAAAGLVLWLALAVLGGDFLHAAYLKYSSLASPAYAMFLARRGWLWCHLAGGSLGVVLGLVQLITQRWPRALGVHRWCGRAYFAAMLVAVFGAAGLIATSPAPMSIRVAFSATMLAWLVTAGVGLVKILRRDVQAHRRWMLRAYVVTLAPAMFRLGLATAVGQGIAPSPGLIAWMLWGSWALPLLVLGLGMWAMAHLDQSRMRHAGA</sequence>
<dbReference type="AlphaFoldDB" id="A0A4Q1JWE7"/>
<name>A0A4Q1JWE7_9GAMM</name>
<dbReference type="InterPro" id="IPR018750">
    <property type="entry name" value="DUF2306_membrane"/>
</dbReference>
<dbReference type="Proteomes" id="UP000289784">
    <property type="component" value="Unassembled WGS sequence"/>
</dbReference>
<gene>
    <name evidence="2" type="ORF">EPA99_08955</name>
</gene>
<keyword evidence="1" id="KW-0812">Transmembrane</keyword>
<dbReference type="Pfam" id="PF10067">
    <property type="entry name" value="DUF2306"/>
    <property type="match status" value="1"/>
</dbReference>
<proteinExistence type="predicted"/>
<evidence type="ECO:0000313" key="2">
    <source>
        <dbReference type="EMBL" id="RXR05968.1"/>
    </source>
</evidence>
<keyword evidence="3" id="KW-1185">Reference proteome</keyword>